<dbReference type="SUPFAM" id="SSF50475">
    <property type="entry name" value="FMN-binding split barrel"/>
    <property type="match status" value="1"/>
</dbReference>
<dbReference type="PANTHER" id="PTHR28243:SF1">
    <property type="entry name" value="PYRIDOXAMINE 5'-PHOSPHATE OXIDASE ALR4036 FAMILY FMN-BINDING DOMAIN-CONTAINING PROTEIN"/>
    <property type="match status" value="1"/>
</dbReference>
<evidence type="ECO:0000313" key="2">
    <source>
        <dbReference type="EMBL" id="KAK3292256.1"/>
    </source>
</evidence>
<dbReference type="PANTHER" id="PTHR28243">
    <property type="entry name" value="AGL049CP"/>
    <property type="match status" value="1"/>
</dbReference>
<feature type="domain" description="Pyridoxamine 5'-phosphate oxidase Alr4036 family FMN-binding" evidence="1">
    <location>
        <begin position="6"/>
        <end position="140"/>
    </location>
</feature>
<dbReference type="GO" id="GO:0010181">
    <property type="term" value="F:FMN binding"/>
    <property type="evidence" value="ECO:0007669"/>
    <property type="project" value="InterPro"/>
</dbReference>
<dbReference type="Gene3D" id="2.30.110.10">
    <property type="entry name" value="Electron Transport, Fmn-binding Protein, Chain A"/>
    <property type="match status" value="1"/>
</dbReference>
<gene>
    <name evidence="2" type="ORF">B0H64DRAFT_445205</name>
</gene>
<dbReference type="GeneID" id="87843781"/>
<evidence type="ECO:0000313" key="3">
    <source>
        <dbReference type="Proteomes" id="UP001278766"/>
    </source>
</evidence>
<reference evidence="2" key="1">
    <citation type="journal article" date="2023" name="Mol. Phylogenet. Evol.">
        <title>Genome-scale phylogeny and comparative genomics of the fungal order Sordariales.</title>
        <authorList>
            <person name="Hensen N."/>
            <person name="Bonometti L."/>
            <person name="Westerberg I."/>
            <person name="Brannstrom I.O."/>
            <person name="Guillou S."/>
            <person name="Cros-Aarteil S."/>
            <person name="Calhoun S."/>
            <person name="Haridas S."/>
            <person name="Kuo A."/>
            <person name="Mondo S."/>
            <person name="Pangilinan J."/>
            <person name="Riley R."/>
            <person name="LaButti K."/>
            <person name="Andreopoulos B."/>
            <person name="Lipzen A."/>
            <person name="Chen C."/>
            <person name="Yan M."/>
            <person name="Daum C."/>
            <person name="Ng V."/>
            <person name="Clum A."/>
            <person name="Steindorff A."/>
            <person name="Ohm R.A."/>
            <person name="Martin F."/>
            <person name="Silar P."/>
            <person name="Natvig D.O."/>
            <person name="Lalanne C."/>
            <person name="Gautier V."/>
            <person name="Ament-Velasquez S.L."/>
            <person name="Kruys A."/>
            <person name="Hutchinson M.I."/>
            <person name="Powell A.J."/>
            <person name="Barry K."/>
            <person name="Miller A.N."/>
            <person name="Grigoriev I.V."/>
            <person name="Debuchy R."/>
            <person name="Gladieux P."/>
            <person name="Hiltunen Thoren M."/>
            <person name="Johannesson H."/>
        </authorList>
    </citation>
    <scope>NUCLEOTIDE SEQUENCE</scope>
    <source>
        <strain evidence="2">CBS 168.71</strain>
    </source>
</reference>
<dbReference type="RefSeq" id="XP_062655770.1">
    <property type="nucleotide sequence ID" value="XM_062806833.1"/>
</dbReference>
<protein>
    <recommendedName>
        <fullName evidence="1">Pyridoxamine 5'-phosphate oxidase Alr4036 family FMN-binding domain-containing protein</fullName>
    </recommendedName>
</protein>
<reference evidence="2" key="2">
    <citation type="submission" date="2023-06" db="EMBL/GenBank/DDBJ databases">
        <authorList>
            <consortium name="Lawrence Berkeley National Laboratory"/>
            <person name="Haridas S."/>
            <person name="Hensen N."/>
            <person name="Bonometti L."/>
            <person name="Westerberg I."/>
            <person name="Brannstrom I.O."/>
            <person name="Guillou S."/>
            <person name="Cros-Aarteil S."/>
            <person name="Calhoun S."/>
            <person name="Kuo A."/>
            <person name="Mondo S."/>
            <person name="Pangilinan J."/>
            <person name="Riley R."/>
            <person name="Labutti K."/>
            <person name="Andreopoulos B."/>
            <person name="Lipzen A."/>
            <person name="Chen C."/>
            <person name="Yanf M."/>
            <person name="Daum C."/>
            <person name="Ng V."/>
            <person name="Clum A."/>
            <person name="Steindorff A."/>
            <person name="Ohm R."/>
            <person name="Martin F."/>
            <person name="Silar P."/>
            <person name="Natvig D."/>
            <person name="Lalanne C."/>
            <person name="Gautier V."/>
            <person name="Ament-Velasquez S.L."/>
            <person name="Kruys A."/>
            <person name="Hutchinson M.I."/>
            <person name="Powell A.J."/>
            <person name="Barry K."/>
            <person name="Miller A.N."/>
            <person name="Grigoriev I.V."/>
            <person name="Debuchy R."/>
            <person name="Gladieux P."/>
            <person name="Thoren M.H."/>
            <person name="Johannesson H."/>
        </authorList>
    </citation>
    <scope>NUCLEOTIDE SEQUENCE</scope>
    <source>
        <strain evidence="2">CBS 168.71</strain>
    </source>
</reference>
<keyword evidence="3" id="KW-1185">Reference proteome</keyword>
<dbReference type="Proteomes" id="UP001278766">
    <property type="component" value="Unassembled WGS sequence"/>
</dbReference>
<name>A0AAE0H9D9_9PEZI</name>
<sequence length="284" mass="30561">MPPTRAPWRAAFLEHLSRTPTPTFTLATLATATTVAGAPAAPRARTCVFRGLWASGLPPNPHNNNPAPLNPPGVYESDLPVFTTDARSGKVGELGVGELGVGEGAVMMMTGGGGAVEAVFWVDHPEARTQWRVRGRAWVLAGDADGDGEGARVVRGVLEGRMRRVDGERGGAGWSFAREVTAHFGNLSPLMRGSFRAPPPGVPLAAYPAGKGDELGQRVDDVEDEAARRNFRVVVIVPEEVDQVDLRDELRARRWLYVYRGVDGVSKLPGGEVIGEWEKVEVWP</sequence>
<dbReference type="AlphaFoldDB" id="A0AAE0H9D9"/>
<accession>A0AAE0H9D9</accession>
<comment type="caution">
    <text evidence="2">The sequence shown here is derived from an EMBL/GenBank/DDBJ whole genome shotgun (WGS) entry which is preliminary data.</text>
</comment>
<dbReference type="Pfam" id="PF12766">
    <property type="entry name" value="Pyridox_oxase_2"/>
    <property type="match status" value="1"/>
</dbReference>
<proteinExistence type="predicted"/>
<dbReference type="InterPro" id="IPR024624">
    <property type="entry name" value="Pyridox_Oxase_Alr4036_FMN-bd"/>
</dbReference>
<organism evidence="2 3">
    <name type="scientific">Chaetomium fimeti</name>
    <dbReference type="NCBI Taxonomy" id="1854472"/>
    <lineage>
        <taxon>Eukaryota</taxon>
        <taxon>Fungi</taxon>
        <taxon>Dikarya</taxon>
        <taxon>Ascomycota</taxon>
        <taxon>Pezizomycotina</taxon>
        <taxon>Sordariomycetes</taxon>
        <taxon>Sordariomycetidae</taxon>
        <taxon>Sordariales</taxon>
        <taxon>Chaetomiaceae</taxon>
        <taxon>Chaetomium</taxon>
    </lineage>
</organism>
<dbReference type="InterPro" id="IPR012349">
    <property type="entry name" value="Split_barrel_FMN-bd"/>
</dbReference>
<dbReference type="EMBL" id="JAUEPN010000007">
    <property type="protein sequence ID" value="KAK3292256.1"/>
    <property type="molecule type" value="Genomic_DNA"/>
</dbReference>
<evidence type="ECO:0000259" key="1">
    <source>
        <dbReference type="Pfam" id="PF12766"/>
    </source>
</evidence>